<dbReference type="Proteomes" id="UP001291623">
    <property type="component" value="Unassembled WGS sequence"/>
</dbReference>
<proteinExistence type="predicted"/>
<evidence type="ECO:0000313" key="2">
    <source>
        <dbReference type="EMBL" id="KAK4380404.1"/>
    </source>
</evidence>
<feature type="region of interest" description="Disordered" evidence="1">
    <location>
        <begin position="218"/>
        <end position="260"/>
    </location>
</feature>
<dbReference type="EMBL" id="JAVYJV010000001">
    <property type="protein sequence ID" value="KAK4380404.1"/>
    <property type="molecule type" value="Genomic_DNA"/>
</dbReference>
<dbReference type="AlphaFoldDB" id="A0AAE1T2F5"/>
<evidence type="ECO:0000256" key="1">
    <source>
        <dbReference type="SAM" id="MobiDB-lite"/>
    </source>
</evidence>
<evidence type="ECO:0000313" key="3">
    <source>
        <dbReference type="Proteomes" id="UP001291623"/>
    </source>
</evidence>
<reference evidence="2" key="1">
    <citation type="submission" date="2023-12" db="EMBL/GenBank/DDBJ databases">
        <title>Genome assembly of Anisodus tanguticus.</title>
        <authorList>
            <person name="Wang Y.-J."/>
        </authorList>
    </citation>
    <scope>NUCLEOTIDE SEQUENCE</scope>
    <source>
        <strain evidence="2">KB-2021</strain>
        <tissue evidence="2">Leaf</tissue>
    </source>
</reference>
<feature type="region of interest" description="Disordered" evidence="1">
    <location>
        <begin position="180"/>
        <end position="200"/>
    </location>
</feature>
<feature type="compositionally biased region" description="Basic and acidic residues" evidence="1">
    <location>
        <begin position="246"/>
        <end position="260"/>
    </location>
</feature>
<protein>
    <submittedName>
        <fullName evidence="2">Uncharacterized protein</fullName>
    </submittedName>
</protein>
<comment type="caution">
    <text evidence="2">The sequence shown here is derived from an EMBL/GenBank/DDBJ whole genome shotgun (WGS) entry which is preliminary data.</text>
</comment>
<name>A0AAE1T2F5_9SOLA</name>
<sequence>MGRYAMTECVPITTLRPHSGRILMPKFSPHSSKFPLLGACHLHRYLDVVQSRTTREVRGSGIRPRLSPIYHTELKAVTFGGFYGTREEIEFVVCAMVLERIFLSPCFTWEIMEDFSLDKRGHEIGGIEHHRSMATSGRTHRWFSFSDWWPTATGIESLSDFQNHRWCSFFGHFRSVTSPPFDSSRRDDHNGGNTSQFRHPRLPKIALSSAAFSVSTPPKMVKNHLDKNDSFTRSLKPPRPAASTDPHSRKSSQEELEHHNEDVKKLSGFMIDSSMNFPRVMINKILLKSLTRSRLSPKSSSLRSSSIILVKVRP</sequence>
<accession>A0AAE1T2F5</accession>
<gene>
    <name evidence="2" type="ORF">RND71_002266</name>
</gene>
<organism evidence="2 3">
    <name type="scientific">Anisodus tanguticus</name>
    <dbReference type="NCBI Taxonomy" id="243964"/>
    <lineage>
        <taxon>Eukaryota</taxon>
        <taxon>Viridiplantae</taxon>
        <taxon>Streptophyta</taxon>
        <taxon>Embryophyta</taxon>
        <taxon>Tracheophyta</taxon>
        <taxon>Spermatophyta</taxon>
        <taxon>Magnoliopsida</taxon>
        <taxon>eudicotyledons</taxon>
        <taxon>Gunneridae</taxon>
        <taxon>Pentapetalae</taxon>
        <taxon>asterids</taxon>
        <taxon>lamiids</taxon>
        <taxon>Solanales</taxon>
        <taxon>Solanaceae</taxon>
        <taxon>Solanoideae</taxon>
        <taxon>Hyoscyameae</taxon>
        <taxon>Anisodus</taxon>
    </lineage>
</organism>
<keyword evidence="3" id="KW-1185">Reference proteome</keyword>